<evidence type="ECO:0000259" key="7">
    <source>
        <dbReference type="SMART" id="SM00906"/>
    </source>
</evidence>
<dbReference type="PANTHER" id="PTHR47540:SF6">
    <property type="entry name" value="ZN(II)2CYS6 TRANSCRIPTION FACTOR (EUROFUNG)"/>
    <property type="match status" value="1"/>
</dbReference>
<dbReference type="AlphaFoldDB" id="A0A9W4IXV3"/>
<dbReference type="InterPro" id="IPR007219">
    <property type="entry name" value="XnlR_reg_dom"/>
</dbReference>
<feature type="compositionally biased region" description="Acidic residues" evidence="6">
    <location>
        <begin position="36"/>
        <end position="49"/>
    </location>
</feature>
<feature type="region of interest" description="Disordered" evidence="6">
    <location>
        <begin position="23"/>
        <end position="56"/>
    </location>
</feature>
<dbReference type="SMART" id="SM00906">
    <property type="entry name" value="Fungal_trans"/>
    <property type="match status" value="1"/>
</dbReference>
<evidence type="ECO:0000256" key="1">
    <source>
        <dbReference type="ARBA" id="ARBA00004123"/>
    </source>
</evidence>
<keyword evidence="4" id="KW-0804">Transcription</keyword>
<dbReference type="OrthoDB" id="3548654at2759"/>
<dbReference type="EMBL" id="CAJVPA010000133">
    <property type="protein sequence ID" value="CAG8360522.1"/>
    <property type="molecule type" value="Genomic_DNA"/>
</dbReference>
<sequence length="627" mass="70616">MSCVFNNMDRKVRVTLGLTFTDSADREQSPGSDVSDLPDDTLDDQEAEDPGTALVNPLVNGPPTFMSSSNGRMFYLGTSSNWSFTRRVLSMAHQHVYQEVLPTDALIFEGSAYDLDSMESEPDSILKHPIIPSMDHALHLIKTVNFRCGQIYHIFEESEFMRSVHEFYAEDGAQRRGLWYIQFLLILAFGKGFSQTKTNNSSPPGIDYFAKAMQMLPNHNRLYLSPIISTEILCCISIFYQSLDCRSPAHNYIGQAMRLAMSHGMHTSMPARELGIDVVERCRKIWWTIDILNRQMTCVQGLPQSIDDKFVQTSLPSFGGRALKVSTLDMHIKLSRSISDINKTVYAIDGRINRKFLLSTKKALSALAGLADELRCKFPLDLDGKANGIPRASANLHLFYQQCVIVATRPLLFCFLKVRFESPETCTEFLGKSHTVRNLIQMCLESAQHSIRILLCLKSQGLLETFLAFDLESIFTSTVVLLMGPAIDPKLPNDRSWWPEKAYEIFREMVEAGNRVARLRWSELQQLEMTLHDIPSEQPQPPRPTVTTRQNAAPTQLLSPDPSYVPASVDQSYQDCVPSEVNQPIDAEYGFGFNSLLSSAEMTAMANSIEVYDAEWVSNAMVTHGIW</sequence>
<evidence type="ECO:0000256" key="3">
    <source>
        <dbReference type="ARBA" id="ARBA00023125"/>
    </source>
</evidence>
<dbReference type="CDD" id="cd12148">
    <property type="entry name" value="fungal_TF_MHR"/>
    <property type="match status" value="1"/>
</dbReference>
<keyword evidence="5" id="KW-0539">Nucleus</keyword>
<evidence type="ECO:0000313" key="8">
    <source>
        <dbReference type="EMBL" id="CAG8360522.1"/>
    </source>
</evidence>
<comment type="subcellular location">
    <subcellularLocation>
        <location evidence="1">Nucleus</location>
    </subcellularLocation>
</comment>
<dbReference type="GO" id="GO:0006351">
    <property type="term" value="P:DNA-templated transcription"/>
    <property type="evidence" value="ECO:0007669"/>
    <property type="project" value="InterPro"/>
</dbReference>
<keyword evidence="3" id="KW-0238">DNA-binding</keyword>
<feature type="domain" description="Xylanolytic transcriptional activator regulatory" evidence="7">
    <location>
        <begin position="249"/>
        <end position="322"/>
    </location>
</feature>
<dbReference type="GO" id="GO:0008270">
    <property type="term" value="F:zinc ion binding"/>
    <property type="evidence" value="ECO:0007669"/>
    <property type="project" value="InterPro"/>
</dbReference>
<dbReference type="PANTHER" id="PTHR47540">
    <property type="entry name" value="THIAMINE REPRESSIBLE GENES REGULATORY PROTEIN THI5"/>
    <property type="match status" value="1"/>
</dbReference>
<dbReference type="GO" id="GO:0045944">
    <property type="term" value="P:positive regulation of transcription by RNA polymerase II"/>
    <property type="evidence" value="ECO:0007669"/>
    <property type="project" value="TreeGrafter"/>
</dbReference>
<name>A0A9W4IXV3_9EURO</name>
<protein>
    <recommendedName>
        <fullName evidence="7">Xylanolytic transcriptional activator regulatory domain-containing protein</fullName>
    </recommendedName>
</protein>
<dbReference type="GO" id="GO:0005634">
    <property type="term" value="C:nucleus"/>
    <property type="evidence" value="ECO:0007669"/>
    <property type="project" value="UniProtKB-SubCell"/>
</dbReference>
<reference evidence="8" key="1">
    <citation type="submission" date="2021-07" db="EMBL/GenBank/DDBJ databases">
        <authorList>
            <person name="Branca A.L. A."/>
        </authorList>
    </citation>
    <scope>NUCLEOTIDE SEQUENCE</scope>
</reference>
<gene>
    <name evidence="8" type="ORF">PSALAMII_LOCUS3835</name>
</gene>
<evidence type="ECO:0000256" key="5">
    <source>
        <dbReference type="ARBA" id="ARBA00023242"/>
    </source>
</evidence>
<comment type="caution">
    <text evidence="8">The sequence shown here is derived from an EMBL/GenBank/DDBJ whole genome shotgun (WGS) entry which is preliminary data.</text>
</comment>
<evidence type="ECO:0000313" key="9">
    <source>
        <dbReference type="Proteomes" id="UP001152646"/>
    </source>
</evidence>
<evidence type="ECO:0000256" key="2">
    <source>
        <dbReference type="ARBA" id="ARBA00023015"/>
    </source>
</evidence>
<organism evidence="8 9">
    <name type="scientific">Penicillium salamii</name>
    <dbReference type="NCBI Taxonomy" id="1612424"/>
    <lineage>
        <taxon>Eukaryota</taxon>
        <taxon>Fungi</taxon>
        <taxon>Dikarya</taxon>
        <taxon>Ascomycota</taxon>
        <taxon>Pezizomycotina</taxon>
        <taxon>Eurotiomycetes</taxon>
        <taxon>Eurotiomycetidae</taxon>
        <taxon>Eurotiales</taxon>
        <taxon>Aspergillaceae</taxon>
        <taxon>Penicillium</taxon>
    </lineage>
</organism>
<dbReference type="Pfam" id="PF04082">
    <property type="entry name" value="Fungal_trans"/>
    <property type="match status" value="1"/>
</dbReference>
<dbReference type="GO" id="GO:0043565">
    <property type="term" value="F:sequence-specific DNA binding"/>
    <property type="evidence" value="ECO:0007669"/>
    <property type="project" value="TreeGrafter"/>
</dbReference>
<evidence type="ECO:0000256" key="4">
    <source>
        <dbReference type="ARBA" id="ARBA00023163"/>
    </source>
</evidence>
<evidence type="ECO:0000256" key="6">
    <source>
        <dbReference type="SAM" id="MobiDB-lite"/>
    </source>
</evidence>
<feature type="region of interest" description="Disordered" evidence="6">
    <location>
        <begin position="532"/>
        <end position="561"/>
    </location>
</feature>
<proteinExistence type="predicted"/>
<accession>A0A9W4IXV3</accession>
<keyword evidence="2" id="KW-0805">Transcription regulation</keyword>
<dbReference type="InterPro" id="IPR051711">
    <property type="entry name" value="Stress_Response_Reg"/>
</dbReference>
<dbReference type="Proteomes" id="UP001152646">
    <property type="component" value="Unassembled WGS sequence"/>
</dbReference>